<dbReference type="AlphaFoldDB" id="A0A142D9X6"/>
<evidence type="ECO:0000256" key="3">
    <source>
        <dbReference type="ARBA" id="ARBA00022679"/>
    </source>
</evidence>
<keyword evidence="5" id="KW-0732">Signal</keyword>
<dbReference type="GO" id="GO:0042450">
    <property type="term" value="P:L-arginine biosynthetic process via ornithine"/>
    <property type="evidence" value="ECO:0007669"/>
    <property type="project" value="TreeGrafter"/>
</dbReference>
<dbReference type="SUPFAM" id="SSF53671">
    <property type="entry name" value="Aspartate/ornithine carbamoyltransferase"/>
    <property type="match status" value="1"/>
</dbReference>
<feature type="chain" id="PRO_5007493511" description="ornithine carbamoyltransferase" evidence="5">
    <location>
        <begin position="19"/>
        <end position="341"/>
    </location>
</feature>
<dbReference type="Pfam" id="PF02729">
    <property type="entry name" value="OTCace_N"/>
    <property type="match status" value="1"/>
</dbReference>
<dbReference type="GO" id="GO:0004585">
    <property type="term" value="F:ornithine carbamoyltransferase activity"/>
    <property type="evidence" value="ECO:0007669"/>
    <property type="project" value="UniProtKB-EC"/>
</dbReference>
<dbReference type="PANTHER" id="PTHR45753:SF3">
    <property type="entry name" value="ORNITHINE TRANSCARBAMYLASE, MITOCHONDRIAL"/>
    <property type="match status" value="1"/>
</dbReference>
<accession>A0A142D9X6</accession>
<dbReference type="FunFam" id="3.40.50.1370:FF:000008">
    <property type="entry name" value="Ornithine carbamoyltransferase"/>
    <property type="match status" value="1"/>
</dbReference>
<organism evidence="8">
    <name type="scientific">Euglena gracilis</name>
    <dbReference type="NCBI Taxonomy" id="3039"/>
    <lineage>
        <taxon>Eukaryota</taxon>
        <taxon>Discoba</taxon>
        <taxon>Euglenozoa</taxon>
        <taxon>Euglenida</taxon>
        <taxon>Spirocuta</taxon>
        <taxon>Euglenophyceae</taxon>
        <taxon>Euglenales</taxon>
        <taxon>Euglenaceae</taxon>
        <taxon>Euglena</taxon>
    </lineage>
</organism>
<evidence type="ECO:0000256" key="1">
    <source>
        <dbReference type="ARBA" id="ARBA00007805"/>
    </source>
</evidence>
<dbReference type="PRINTS" id="PR00100">
    <property type="entry name" value="AOTCASE"/>
</dbReference>
<evidence type="ECO:0000259" key="6">
    <source>
        <dbReference type="Pfam" id="PF00185"/>
    </source>
</evidence>
<dbReference type="NCBIfam" id="NF001986">
    <property type="entry name" value="PRK00779.1"/>
    <property type="match status" value="1"/>
</dbReference>
<feature type="domain" description="Aspartate/ornithine carbamoyltransferase Asp/Orn-binding" evidence="6">
    <location>
        <begin position="179"/>
        <end position="332"/>
    </location>
</feature>
<keyword evidence="3 4" id="KW-0808">Transferase</keyword>
<dbReference type="PANTHER" id="PTHR45753">
    <property type="entry name" value="ORNITHINE CARBAMOYLTRANSFERASE, MITOCHONDRIAL"/>
    <property type="match status" value="1"/>
</dbReference>
<dbReference type="GO" id="GO:0016597">
    <property type="term" value="F:amino acid binding"/>
    <property type="evidence" value="ECO:0007669"/>
    <property type="project" value="InterPro"/>
</dbReference>
<dbReference type="GO" id="GO:0019240">
    <property type="term" value="P:citrulline biosynthetic process"/>
    <property type="evidence" value="ECO:0007669"/>
    <property type="project" value="TreeGrafter"/>
</dbReference>
<evidence type="ECO:0000256" key="4">
    <source>
        <dbReference type="RuleBase" id="RU003634"/>
    </source>
</evidence>
<dbReference type="EC" id="2.1.3.3" evidence="2"/>
<sequence>MLLRMPVLWLLLLVLVEGGPPPCPSRATHFLAINSLSRQTIKELLMRAYRIKAKTKERSAMHRPFEGLQLGMVFTKPSLRTRASFEAGFQRLGGGVSYFVPADIQLGKREAVKDVARVMSRFYDAIVARVHDHKDLEELACYSGVPVINALSNYNHPLQIMSDLLTITEHFRCRDNMLEGKKVVYVGDCNNMVTSWLMLASRIPFTLGIACPKSLDPPDAAALQLARTAGLSKVVVAHHPADVLGGADVVYADVWTSMGFKEQEKERLRHFQGWTIDSAMLARTGKNTTVFMHCLPAERGREVSDEVMEGPQSIVFPQAENRQHMQMAILWHLLRGRKRLP</sequence>
<dbReference type="NCBIfam" id="TIGR00658">
    <property type="entry name" value="orni_carb_tr"/>
    <property type="match status" value="1"/>
</dbReference>
<evidence type="ECO:0000313" key="8">
    <source>
        <dbReference type="EMBL" id="AMQ24249.1"/>
    </source>
</evidence>
<proteinExistence type="evidence at transcript level"/>
<name>A0A142D9X6_EUGGR</name>
<dbReference type="PRINTS" id="PR00102">
    <property type="entry name" value="OTCASE"/>
</dbReference>
<protein>
    <recommendedName>
        <fullName evidence="2">ornithine carbamoyltransferase</fullName>
        <ecNumber evidence="2">2.1.3.3</ecNumber>
    </recommendedName>
</protein>
<dbReference type="InterPro" id="IPR006130">
    <property type="entry name" value="Asp/Orn_carbamoylTrfase"/>
</dbReference>
<dbReference type="InterPro" id="IPR036901">
    <property type="entry name" value="Asp/Orn_carbamoylTrfase_sf"/>
</dbReference>
<dbReference type="InterPro" id="IPR006131">
    <property type="entry name" value="Asp_carbamoyltransf_Asp/Orn-bd"/>
</dbReference>
<dbReference type="Gene3D" id="3.40.50.1370">
    <property type="entry name" value="Aspartate/ornithine carbamoyltransferase"/>
    <property type="match status" value="2"/>
</dbReference>
<comment type="similarity">
    <text evidence="1">Belongs to the aspartate/ornithine carbamoyltransferase superfamily. OTCase family.</text>
</comment>
<feature type="signal peptide" evidence="5">
    <location>
        <begin position="1"/>
        <end position="18"/>
    </location>
</feature>
<evidence type="ECO:0000256" key="2">
    <source>
        <dbReference type="ARBA" id="ARBA00013007"/>
    </source>
</evidence>
<reference evidence="8" key="1">
    <citation type="submission" date="2015-10" db="EMBL/GenBank/DDBJ databases">
        <title>Arginine deiminase pathway enzymes: evolutionary history in metamonads and other eukaryotes.</title>
        <authorList>
            <person name="Novak L."/>
            <person name="Zubacova Z."/>
            <person name="Karnkowska A."/>
            <person name="Kolisko M."/>
            <person name="Hroudova M."/>
            <person name="Stairs C.W."/>
            <person name="Simpson A.G.B."/>
            <person name="Keeling P.J."/>
            <person name="Roger A.J."/>
            <person name="Cepicka I."/>
            <person name="Hampl V."/>
        </authorList>
    </citation>
    <scope>NUCLEOTIDE SEQUENCE</scope>
</reference>
<dbReference type="Pfam" id="PF00185">
    <property type="entry name" value="OTCace"/>
    <property type="match status" value="1"/>
</dbReference>
<dbReference type="InterPro" id="IPR006132">
    <property type="entry name" value="Asp/Orn_carbamoyltranf_P-bd"/>
</dbReference>
<evidence type="ECO:0000259" key="7">
    <source>
        <dbReference type="Pfam" id="PF02729"/>
    </source>
</evidence>
<feature type="domain" description="Aspartate/ornithine carbamoyltransferase carbamoyl-P binding" evidence="7">
    <location>
        <begin position="29"/>
        <end position="169"/>
    </location>
</feature>
<evidence type="ECO:0000256" key="5">
    <source>
        <dbReference type="SAM" id="SignalP"/>
    </source>
</evidence>
<dbReference type="EMBL" id="KT883863">
    <property type="protein sequence ID" value="AMQ24249.1"/>
    <property type="molecule type" value="mRNA"/>
</dbReference>
<dbReference type="InterPro" id="IPR002292">
    <property type="entry name" value="Orn/put_carbamltrans"/>
</dbReference>